<proteinExistence type="predicted"/>
<accession>A0A7S2MPX8</accession>
<evidence type="ECO:0000313" key="2">
    <source>
        <dbReference type="EMBL" id="CAD9495745.1"/>
    </source>
</evidence>
<evidence type="ECO:0000256" key="1">
    <source>
        <dbReference type="SAM" id="MobiDB-lite"/>
    </source>
</evidence>
<feature type="region of interest" description="Disordered" evidence="1">
    <location>
        <begin position="121"/>
        <end position="151"/>
    </location>
</feature>
<reference evidence="2" key="1">
    <citation type="submission" date="2021-01" db="EMBL/GenBank/DDBJ databases">
        <authorList>
            <person name="Corre E."/>
            <person name="Pelletier E."/>
            <person name="Niang G."/>
            <person name="Scheremetjew M."/>
            <person name="Finn R."/>
            <person name="Kale V."/>
            <person name="Holt S."/>
            <person name="Cochrane G."/>
            <person name="Meng A."/>
            <person name="Brown T."/>
            <person name="Cohen L."/>
        </authorList>
    </citation>
    <scope>NUCLEOTIDE SEQUENCE</scope>
    <source>
        <strain evidence="2">CCMP1381</strain>
    </source>
</reference>
<dbReference type="EMBL" id="HBGS01063006">
    <property type="protein sequence ID" value="CAD9495745.1"/>
    <property type="molecule type" value="Transcribed_RNA"/>
</dbReference>
<dbReference type="AlphaFoldDB" id="A0A7S2MPX8"/>
<sequence length="151" mass="16686">MSSETGDGATHMVFLSRKRKELSALHEMAAICEAQNQLTQNVQTRMQQINSLLDDDKHGSRQTVSELPSFASDTEEEAYWKTRVAELSIPTPRLEGVQQGNATAVTRDLREKARCRQEALTRANDTANGTAAAQPQEPAGIITPTLVHKRK</sequence>
<feature type="compositionally biased region" description="Polar residues" evidence="1">
    <location>
        <begin position="123"/>
        <end position="133"/>
    </location>
</feature>
<name>A0A7S2MPX8_9STRA</name>
<gene>
    <name evidence="2" type="ORF">DSPE1174_LOCUS32806</name>
</gene>
<protein>
    <submittedName>
        <fullName evidence="2">Uncharacterized protein</fullName>
    </submittedName>
</protein>
<organism evidence="2">
    <name type="scientific">Octactis speculum</name>
    <dbReference type="NCBI Taxonomy" id="3111310"/>
    <lineage>
        <taxon>Eukaryota</taxon>
        <taxon>Sar</taxon>
        <taxon>Stramenopiles</taxon>
        <taxon>Ochrophyta</taxon>
        <taxon>Dictyochophyceae</taxon>
        <taxon>Dictyochales</taxon>
        <taxon>Dictyochaceae</taxon>
        <taxon>Octactis</taxon>
    </lineage>
</organism>